<feature type="domain" description="PD-(D/E)XK endonuclease-like" evidence="1">
    <location>
        <begin position="24"/>
        <end position="265"/>
    </location>
</feature>
<sequence length="275" mass="31370">MEPVTTTSTDTNLDRPKEARLLATLSPSRASDFKQCPQMFKFKSIDKIASPPTVYQARGTTAHLALQRLFDLPGPEREPQRLYDLFRAAWMELKEEEYPTLFESVDDERAWGIESLNVLANYFSVEDPRSLEPLDRELDMLEDLDGIVIRGILDRMEETTDGLIITDYKTGKAPPERFADKAFFALRIYALLIRHRTGVTPDGLKLIYLTGPTVYQVPVDDEQLDSMDTQLRELWDTINTAITTGNFPTQTSRLCDWCSYQDICPAFTTDDPEPS</sequence>
<reference evidence="2" key="1">
    <citation type="submission" date="2018-06" db="EMBL/GenBank/DDBJ databases">
        <authorList>
            <person name="Zhirakovskaya E."/>
        </authorList>
    </citation>
    <scope>NUCLEOTIDE SEQUENCE</scope>
</reference>
<dbReference type="GO" id="GO:0004527">
    <property type="term" value="F:exonuclease activity"/>
    <property type="evidence" value="ECO:0007669"/>
    <property type="project" value="UniProtKB-KW"/>
</dbReference>
<name>A0A3B0TF80_9ZZZZ</name>
<gene>
    <name evidence="2" type="ORF">MNBD_ACTINO02-539</name>
</gene>
<dbReference type="EMBL" id="UOEK01000320">
    <property type="protein sequence ID" value="VAW05626.1"/>
    <property type="molecule type" value="Genomic_DNA"/>
</dbReference>
<dbReference type="InterPro" id="IPR038726">
    <property type="entry name" value="PDDEXK_AddAB-type"/>
</dbReference>
<dbReference type="Gene3D" id="3.90.320.10">
    <property type="match status" value="1"/>
</dbReference>
<dbReference type="Pfam" id="PF12705">
    <property type="entry name" value="PDDEXK_1"/>
    <property type="match status" value="1"/>
</dbReference>
<protein>
    <submittedName>
        <fullName evidence="2">RecB family exonuclease</fullName>
    </submittedName>
</protein>
<evidence type="ECO:0000313" key="2">
    <source>
        <dbReference type="EMBL" id="VAW05626.1"/>
    </source>
</evidence>
<dbReference type="AlphaFoldDB" id="A0A3B0TF80"/>
<keyword evidence="2" id="KW-0269">Exonuclease</keyword>
<proteinExistence type="predicted"/>
<keyword evidence="2" id="KW-0540">Nuclease</keyword>
<evidence type="ECO:0000259" key="1">
    <source>
        <dbReference type="Pfam" id="PF12705"/>
    </source>
</evidence>
<organism evidence="2">
    <name type="scientific">hydrothermal vent metagenome</name>
    <dbReference type="NCBI Taxonomy" id="652676"/>
    <lineage>
        <taxon>unclassified sequences</taxon>
        <taxon>metagenomes</taxon>
        <taxon>ecological metagenomes</taxon>
    </lineage>
</organism>
<accession>A0A3B0TF80</accession>
<keyword evidence="2" id="KW-0378">Hydrolase</keyword>
<dbReference type="InterPro" id="IPR011604">
    <property type="entry name" value="PDDEXK-like_dom_sf"/>
</dbReference>